<proteinExistence type="predicted"/>
<dbReference type="EMBL" id="JAFBFH010000009">
    <property type="protein sequence ID" value="MBM7714723.1"/>
    <property type="molecule type" value="Genomic_DNA"/>
</dbReference>
<dbReference type="RefSeq" id="WP_077110166.1">
    <property type="nucleotide sequence ID" value="NZ_JAFBFH010000009.1"/>
</dbReference>
<dbReference type="Pfam" id="PF07331">
    <property type="entry name" value="TctB"/>
    <property type="match status" value="1"/>
</dbReference>
<feature type="transmembrane region" description="Helical" evidence="1">
    <location>
        <begin position="79"/>
        <end position="108"/>
    </location>
</feature>
<feature type="transmembrane region" description="Helical" evidence="1">
    <location>
        <begin position="120"/>
        <end position="137"/>
    </location>
</feature>
<name>A0ABS2R516_9BACI</name>
<dbReference type="Proteomes" id="UP000823485">
    <property type="component" value="Unassembled WGS sequence"/>
</dbReference>
<feature type="transmembrane region" description="Helical" evidence="1">
    <location>
        <begin position="40"/>
        <end position="58"/>
    </location>
</feature>
<keyword evidence="4" id="KW-1185">Reference proteome</keyword>
<keyword evidence="1" id="KW-0472">Membrane</keyword>
<accession>A0ABS2R516</accession>
<gene>
    <name evidence="3" type="ORF">JOC94_001695</name>
</gene>
<comment type="caution">
    <text evidence="3">The sequence shown here is derived from an EMBL/GenBank/DDBJ whole genome shotgun (WGS) entry which is preliminary data.</text>
</comment>
<protein>
    <submittedName>
        <fullName evidence="3">Tricarboxylic transport membrane protein</fullName>
    </submittedName>
</protein>
<organism evidence="3 4">
    <name type="scientific">Siminovitchia thermophila</name>
    <dbReference type="NCBI Taxonomy" id="1245522"/>
    <lineage>
        <taxon>Bacteria</taxon>
        <taxon>Bacillati</taxon>
        <taxon>Bacillota</taxon>
        <taxon>Bacilli</taxon>
        <taxon>Bacillales</taxon>
        <taxon>Bacillaceae</taxon>
        <taxon>Siminovitchia</taxon>
    </lineage>
</organism>
<sequence length="151" mass="17204">MLRSKNKLAASVLFLISVFYLFFAFRLPAYDLVPVDSDAVPYVLGVLLLILSIVLFFEKDQGNEDQESAIKLDKNALKMLGVISLFFILYAILFEVLGFMISSMLFIFISTFVLGYKRHIVNMIVSIMTPVVFYYIFELLQISLPKGILPL</sequence>
<keyword evidence="1" id="KW-0812">Transmembrane</keyword>
<keyword evidence="1" id="KW-1133">Transmembrane helix</keyword>
<evidence type="ECO:0000259" key="2">
    <source>
        <dbReference type="Pfam" id="PF07331"/>
    </source>
</evidence>
<evidence type="ECO:0000313" key="4">
    <source>
        <dbReference type="Proteomes" id="UP000823485"/>
    </source>
</evidence>
<evidence type="ECO:0000313" key="3">
    <source>
        <dbReference type="EMBL" id="MBM7714723.1"/>
    </source>
</evidence>
<evidence type="ECO:0000256" key="1">
    <source>
        <dbReference type="SAM" id="Phobius"/>
    </source>
</evidence>
<feature type="domain" description="DUF1468" evidence="2">
    <location>
        <begin position="10"/>
        <end position="145"/>
    </location>
</feature>
<dbReference type="InterPro" id="IPR009936">
    <property type="entry name" value="DUF1468"/>
</dbReference>
<reference evidence="3 4" key="1">
    <citation type="submission" date="2021-01" db="EMBL/GenBank/DDBJ databases">
        <title>Genomic Encyclopedia of Type Strains, Phase IV (KMG-IV): sequencing the most valuable type-strain genomes for metagenomic binning, comparative biology and taxonomic classification.</title>
        <authorList>
            <person name="Goeker M."/>
        </authorList>
    </citation>
    <scope>NUCLEOTIDE SEQUENCE [LARGE SCALE GENOMIC DNA]</scope>
    <source>
        <strain evidence="3 4">DSM 105453</strain>
    </source>
</reference>